<dbReference type="InterPro" id="IPR005467">
    <property type="entry name" value="His_kinase_dom"/>
</dbReference>
<dbReference type="SUPFAM" id="SSF55874">
    <property type="entry name" value="ATPase domain of HSP90 chaperone/DNA topoisomerase II/histidine kinase"/>
    <property type="match status" value="1"/>
</dbReference>
<evidence type="ECO:0000256" key="3">
    <source>
        <dbReference type="ARBA" id="ARBA00022679"/>
    </source>
</evidence>
<dbReference type="PANTHER" id="PTHR43711">
    <property type="entry name" value="TWO-COMPONENT HISTIDINE KINASE"/>
    <property type="match status" value="1"/>
</dbReference>
<dbReference type="EMBL" id="BPTT01000001">
    <property type="protein sequence ID" value="GJG34018.1"/>
    <property type="molecule type" value="Genomic_DNA"/>
</dbReference>
<dbReference type="EC" id="2.7.13.3" evidence="2"/>
<feature type="transmembrane region" description="Helical" evidence="7">
    <location>
        <begin position="6"/>
        <end position="29"/>
    </location>
</feature>
<name>A0AA37I3A0_XYLRU</name>
<comment type="caution">
    <text evidence="9">The sequence shown here is derived from an EMBL/GenBank/DDBJ whole genome shotgun (WGS) entry which is preliminary data.</text>
</comment>
<dbReference type="PROSITE" id="PS50109">
    <property type="entry name" value="HIS_KIN"/>
    <property type="match status" value="1"/>
</dbReference>
<evidence type="ECO:0000259" key="8">
    <source>
        <dbReference type="PROSITE" id="PS50109"/>
    </source>
</evidence>
<proteinExistence type="predicted"/>
<reference evidence="9" key="1">
    <citation type="submission" date="2021-08" db="EMBL/GenBank/DDBJ databases">
        <title>Prevotella lacticifex sp. nov., isolated from rumen of cow.</title>
        <authorList>
            <person name="Shinkai T."/>
            <person name="Ikeyama N."/>
            <person name="Kumagai M."/>
            <person name="Ohmori H."/>
            <person name="Sakamoto M."/>
            <person name="Ohkuma M."/>
            <person name="Mitsumori M."/>
        </authorList>
    </citation>
    <scope>NUCLEOTIDE SEQUENCE</scope>
    <source>
        <strain evidence="9">JCM 8259</strain>
    </source>
</reference>
<evidence type="ECO:0000256" key="7">
    <source>
        <dbReference type="SAM" id="Phobius"/>
    </source>
</evidence>
<feature type="domain" description="Histidine kinase" evidence="8">
    <location>
        <begin position="97"/>
        <end position="261"/>
    </location>
</feature>
<dbReference type="AlphaFoldDB" id="A0AA37I3A0"/>
<protein>
    <recommendedName>
        <fullName evidence="2">histidine kinase</fullName>
        <ecNumber evidence="2">2.7.13.3</ecNumber>
    </recommendedName>
</protein>
<keyword evidence="5" id="KW-0902">Two-component regulatory system</keyword>
<dbReference type="InterPro" id="IPR003594">
    <property type="entry name" value="HATPase_dom"/>
</dbReference>
<dbReference type="SMART" id="SM00387">
    <property type="entry name" value="HATPase_c"/>
    <property type="match status" value="1"/>
</dbReference>
<sequence>MVGPMMMSGYCVIAVVLVMAMALALLVMYHHWHKQIDELQLRNDELVRQRADDGRELKKLRCQNERLVDDVRERRHFMYWAARELNEHTDAQSRDAIIDKMVELTYYENLAEELPLGFVYVNQLCRELVDEYQKRAPESVLVDYKSSMPDFYAVHTNRECLEKVVRNLLENAVKYTVKGLIRVEANDQVDCLEVSVSDTGCGISQERRKAIFSLLNPVRHMKRRISTGLNISRTLVERLGGSLYIDPHYTKGTSVKFSIAI</sequence>
<dbReference type="GO" id="GO:0004673">
    <property type="term" value="F:protein histidine kinase activity"/>
    <property type="evidence" value="ECO:0007669"/>
    <property type="project" value="UniProtKB-EC"/>
</dbReference>
<evidence type="ECO:0000256" key="5">
    <source>
        <dbReference type="ARBA" id="ARBA00023012"/>
    </source>
</evidence>
<dbReference type="GO" id="GO:0000160">
    <property type="term" value="P:phosphorelay signal transduction system"/>
    <property type="evidence" value="ECO:0007669"/>
    <property type="project" value="UniProtKB-KW"/>
</dbReference>
<evidence type="ECO:0000256" key="4">
    <source>
        <dbReference type="ARBA" id="ARBA00022777"/>
    </source>
</evidence>
<keyword evidence="4" id="KW-0418">Kinase</keyword>
<evidence type="ECO:0000256" key="2">
    <source>
        <dbReference type="ARBA" id="ARBA00012438"/>
    </source>
</evidence>
<keyword evidence="6" id="KW-0175">Coiled coil</keyword>
<dbReference type="PANTHER" id="PTHR43711:SF31">
    <property type="entry name" value="HISTIDINE KINASE"/>
    <property type="match status" value="1"/>
</dbReference>
<evidence type="ECO:0000313" key="10">
    <source>
        <dbReference type="Proteomes" id="UP000887097"/>
    </source>
</evidence>
<evidence type="ECO:0000256" key="6">
    <source>
        <dbReference type="SAM" id="Coils"/>
    </source>
</evidence>
<accession>A0AA37I3A0</accession>
<organism evidence="9 10">
    <name type="scientific">Xylanibacter ruminicola</name>
    <name type="common">Prevotella ruminicola</name>
    <dbReference type="NCBI Taxonomy" id="839"/>
    <lineage>
        <taxon>Bacteria</taxon>
        <taxon>Pseudomonadati</taxon>
        <taxon>Bacteroidota</taxon>
        <taxon>Bacteroidia</taxon>
        <taxon>Bacteroidales</taxon>
        <taxon>Prevotellaceae</taxon>
        <taxon>Xylanibacter</taxon>
    </lineage>
</organism>
<keyword evidence="7" id="KW-0812">Transmembrane</keyword>
<dbReference type="InterPro" id="IPR050736">
    <property type="entry name" value="Sensor_HK_Regulatory"/>
</dbReference>
<comment type="catalytic activity">
    <reaction evidence="1">
        <text>ATP + protein L-histidine = ADP + protein N-phospho-L-histidine.</text>
        <dbReference type="EC" id="2.7.13.3"/>
    </reaction>
</comment>
<evidence type="ECO:0000256" key="1">
    <source>
        <dbReference type="ARBA" id="ARBA00000085"/>
    </source>
</evidence>
<keyword evidence="7" id="KW-1133">Transmembrane helix</keyword>
<feature type="coiled-coil region" evidence="6">
    <location>
        <begin position="29"/>
        <end position="56"/>
    </location>
</feature>
<dbReference type="Proteomes" id="UP000887097">
    <property type="component" value="Unassembled WGS sequence"/>
</dbReference>
<dbReference type="Gene3D" id="3.30.565.10">
    <property type="entry name" value="Histidine kinase-like ATPase, C-terminal domain"/>
    <property type="match status" value="1"/>
</dbReference>
<dbReference type="InterPro" id="IPR036890">
    <property type="entry name" value="HATPase_C_sf"/>
</dbReference>
<keyword evidence="7" id="KW-0472">Membrane</keyword>
<dbReference type="Pfam" id="PF02518">
    <property type="entry name" value="HATPase_c"/>
    <property type="match status" value="1"/>
</dbReference>
<gene>
    <name evidence="9" type="ORF">PRMUPPPA20_21270</name>
</gene>
<evidence type="ECO:0000313" key="9">
    <source>
        <dbReference type="EMBL" id="GJG34018.1"/>
    </source>
</evidence>
<keyword evidence="3" id="KW-0808">Transferase</keyword>